<feature type="domain" description="LamG-like jellyroll fold" evidence="4">
    <location>
        <begin position="782"/>
        <end position="920"/>
    </location>
</feature>
<protein>
    <recommendedName>
        <fullName evidence="4">LamG-like jellyroll fold domain-containing protein</fullName>
    </recommendedName>
</protein>
<dbReference type="AlphaFoldDB" id="A0A919IQY1"/>
<dbReference type="Pfam" id="PF13385">
    <property type="entry name" value="Laminin_G_3"/>
    <property type="match status" value="2"/>
</dbReference>
<evidence type="ECO:0000259" key="4">
    <source>
        <dbReference type="SMART" id="SM00560"/>
    </source>
</evidence>
<keyword evidence="2" id="KW-1015">Disulfide bond</keyword>
<dbReference type="InterPro" id="IPR006558">
    <property type="entry name" value="LamG-like"/>
</dbReference>
<dbReference type="RefSeq" id="WP_203753514.1">
    <property type="nucleotide sequence ID" value="NZ_BOMH01000071.1"/>
</dbReference>
<evidence type="ECO:0000256" key="3">
    <source>
        <dbReference type="SAM" id="MobiDB-lite"/>
    </source>
</evidence>
<dbReference type="SUPFAM" id="SSF49899">
    <property type="entry name" value="Concanavalin A-like lectins/glucanases"/>
    <property type="match status" value="2"/>
</dbReference>
<proteinExistence type="predicted"/>
<dbReference type="InterPro" id="IPR013320">
    <property type="entry name" value="ConA-like_dom_sf"/>
</dbReference>
<evidence type="ECO:0000256" key="2">
    <source>
        <dbReference type="ARBA" id="ARBA00023157"/>
    </source>
</evidence>
<comment type="caution">
    <text evidence="5">The sequence shown here is derived from an EMBL/GenBank/DDBJ whole genome shotgun (WGS) entry which is preliminary data.</text>
</comment>
<name>A0A919IQY1_9ACTN</name>
<organism evidence="5 6">
    <name type="scientific">Actinoplanes cyaneus</name>
    <dbReference type="NCBI Taxonomy" id="52696"/>
    <lineage>
        <taxon>Bacteria</taxon>
        <taxon>Bacillati</taxon>
        <taxon>Actinomycetota</taxon>
        <taxon>Actinomycetes</taxon>
        <taxon>Micromonosporales</taxon>
        <taxon>Micromonosporaceae</taxon>
        <taxon>Actinoplanes</taxon>
    </lineage>
</organism>
<feature type="compositionally biased region" description="Low complexity" evidence="3">
    <location>
        <begin position="44"/>
        <end position="55"/>
    </location>
</feature>
<evidence type="ECO:0000313" key="6">
    <source>
        <dbReference type="Proteomes" id="UP000619479"/>
    </source>
</evidence>
<accession>A0A919IQY1</accession>
<dbReference type="EMBL" id="BOMH01000071">
    <property type="protein sequence ID" value="GID70134.1"/>
    <property type="molecule type" value="Genomic_DNA"/>
</dbReference>
<feature type="region of interest" description="Disordered" evidence="3">
    <location>
        <begin position="44"/>
        <end position="67"/>
    </location>
</feature>
<keyword evidence="6" id="KW-1185">Reference proteome</keyword>
<dbReference type="PANTHER" id="PTHR42535:SF2">
    <property type="entry name" value="CHROMOSOME UNDETERMINED SCAFFOLD_146, WHOLE GENOME SHOTGUN SEQUENCE"/>
    <property type="match status" value="1"/>
</dbReference>
<keyword evidence="1" id="KW-0732">Signal</keyword>
<gene>
    <name evidence="5" type="ORF">Acy02nite_80150</name>
</gene>
<evidence type="ECO:0000313" key="5">
    <source>
        <dbReference type="EMBL" id="GID70134.1"/>
    </source>
</evidence>
<evidence type="ECO:0000256" key="1">
    <source>
        <dbReference type="ARBA" id="ARBA00022729"/>
    </source>
</evidence>
<dbReference type="Proteomes" id="UP000619479">
    <property type="component" value="Unassembled WGS sequence"/>
</dbReference>
<sequence>MTAANDDLAPSRDGSRGRPAIARWAALTGLTLAAVLVAAGGPPTTSSAADAACATRGRPDPASASRLAQSCRRTVEVDGATTATSTLVANANGSFTATESAVPERVRRADGTWAQVDTTLHANGDGTLSPIASPTAVVLSGGGTGPLARVASQGRELVWTWTGVALPKPVTAGPVATYAEVLPGVDLTLHVDEWGFAEVLVVKTAAAARNPALAALRFALSGTGLTAAGAAGRARTPAAAVSDAFDIGPAAMWDSTLPATKPPASMPAQDVRSELVSTFDGPGAGARTATMPARMSGTTLVMTPVRSLLTDPATTFPVFIDPKSSSPARSYWAMINKGHPSQQYWSYDRSDHAKVGNAGDGTDMYRSLFQFSTATWQGKHVTAVTFSDNLLHSWSCSNTVTQLHHVTQALSSTTTWTSNNAAWSSSLATASNQNCTDKTGVRTEWSTTALTSEVAAANGNATITLGLRAASETVSTNGSNGWKKFDETATATGAHLSVTYNTAPVISNGHTDAATCATSAAGAPALATLGSPAHNPVPVVTVTDAEADASTVTFTYPAAGGGTATTSYANVTSGASQKLAGGIPAAAIPGGGTYSWSVSVGDGTDTSSATCWFTIDNTVPEPPSITSADGRYPDDDQVHGGVGKPGAFTIAAPAATRASVVKYTWGPSGGALQTVTTTAGAPVTVSFTPATAGDTTLQAYAWTSTGVMSAMGSAEFLAGTSAAPAGDWALNGSGADTGTGAHAATAANVTWTADGRQIGRSVGHFGGTGSELTATAPIHTDTSFSVAAWVRPSGTSCTTNAVGQDGVHTSGFYLGCYQGKFTFDVIASDSSSVVTTRTVSAATAPIGSWSSLLGVYDLSANQIRLYVNGVLQQSAALTGPLWDATGPFVIGRERYADTSTGWWAGDISAVRVWDRVAYQADIASLSASSWADQYPLGLDPAQNAKDPVANPLTWTGSPQVGIDDMNPPGTGGTPAAILTPTHPDYGLSARPSVRTDGSFTVSAWVDPAAPNSTYTNAVSQNGAVTANFGLGLSSTNHYDFWMHGSDVTSPTATVAQSAATATAGTWVHLIGVFDATTKVLTLYVDGTVAGTATFTATPWYTSGSVAVGSGRWQNANAYLWNGGIDNVGLFNGVLSATEISNLYRFNDPYYVLANQ</sequence>
<dbReference type="Gene3D" id="2.60.120.200">
    <property type="match status" value="2"/>
</dbReference>
<dbReference type="PANTHER" id="PTHR42535">
    <property type="entry name" value="OOKINETE PROTEIN, PUTATIVE-RELATED"/>
    <property type="match status" value="1"/>
</dbReference>
<dbReference type="SMART" id="SM00560">
    <property type="entry name" value="LamGL"/>
    <property type="match status" value="2"/>
</dbReference>
<feature type="domain" description="LamG-like jellyroll fold" evidence="4">
    <location>
        <begin position="997"/>
        <end position="1137"/>
    </location>
</feature>
<reference evidence="5" key="1">
    <citation type="submission" date="2021-01" db="EMBL/GenBank/DDBJ databases">
        <title>Whole genome shotgun sequence of Actinoplanes cyaneus NBRC 14990.</title>
        <authorList>
            <person name="Komaki H."/>
            <person name="Tamura T."/>
        </authorList>
    </citation>
    <scope>NUCLEOTIDE SEQUENCE</scope>
    <source>
        <strain evidence="5">NBRC 14990</strain>
    </source>
</reference>